<dbReference type="AlphaFoldDB" id="A0A562TE98"/>
<protein>
    <submittedName>
        <fullName evidence="2">Uncharacterized protein</fullName>
    </submittedName>
</protein>
<accession>A0A562TE98</accession>
<dbReference type="RefSeq" id="WP_145710566.1">
    <property type="nucleotide sequence ID" value="NZ_BAAAFY010000001.1"/>
</dbReference>
<comment type="caution">
    <text evidence="2">The sequence shown here is derived from an EMBL/GenBank/DDBJ whole genome shotgun (WGS) entry which is preliminary data.</text>
</comment>
<name>A0A562TE98_CHIJA</name>
<feature type="chain" id="PRO_5021811822" evidence="1">
    <location>
        <begin position="20"/>
        <end position="146"/>
    </location>
</feature>
<evidence type="ECO:0000256" key="1">
    <source>
        <dbReference type="SAM" id="SignalP"/>
    </source>
</evidence>
<organism evidence="2 3">
    <name type="scientific">Chitinophaga japonensis</name>
    <name type="common">Flexibacter japonensis</name>
    <dbReference type="NCBI Taxonomy" id="104662"/>
    <lineage>
        <taxon>Bacteria</taxon>
        <taxon>Pseudomonadati</taxon>
        <taxon>Bacteroidota</taxon>
        <taxon>Chitinophagia</taxon>
        <taxon>Chitinophagales</taxon>
        <taxon>Chitinophagaceae</taxon>
        <taxon>Chitinophaga</taxon>
    </lineage>
</organism>
<evidence type="ECO:0000313" key="2">
    <source>
        <dbReference type="EMBL" id="TWI91416.1"/>
    </source>
</evidence>
<dbReference type="OrthoDB" id="885909at2"/>
<proteinExistence type="predicted"/>
<gene>
    <name evidence="2" type="ORF">LX66_0785</name>
</gene>
<evidence type="ECO:0000313" key="3">
    <source>
        <dbReference type="Proteomes" id="UP000316778"/>
    </source>
</evidence>
<dbReference type="EMBL" id="VLLG01000002">
    <property type="protein sequence ID" value="TWI91416.1"/>
    <property type="molecule type" value="Genomic_DNA"/>
</dbReference>
<sequence length="146" mass="16613">MKRFLLALAVIFSQLSCNTAPSGANTAVLKITEPGAVFYTPNEYKLRQLQKEFGEKSYPGIAALNQQYMDSARQFLASRNVKIINTSQFRLEFVKKDGTVIPLDLNHSKYAWEIFLFNGIDDPVQVDKTNIREEYRAARMGKISNE</sequence>
<dbReference type="Proteomes" id="UP000316778">
    <property type="component" value="Unassembled WGS sequence"/>
</dbReference>
<keyword evidence="1" id="KW-0732">Signal</keyword>
<keyword evidence="3" id="KW-1185">Reference proteome</keyword>
<feature type="signal peptide" evidence="1">
    <location>
        <begin position="1"/>
        <end position="19"/>
    </location>
</feature>
<reference evidence="2 3" key="1">
    <citation type="journal article" date="2013" name="Stand. Genomic Sci.">
        <title>Genomic Encyclopedia of Type Strains, Phase I: The one thousand microbial genomes (KMG-I) project.</title>
        <authorList>
            <person name="Kyrpides N.C."/>
            <person name="Woyke T."/>
            <person name="Eisen J.A."/>
            <person name="Garrity G."/>
            <person name="Lilburn T.G."/>
            <person name="Beck B.J."/>
            <person name="Whitman W.B."/>
            <person name="Hugenholtz P."/>
            <person name="Klenk H.P."/>
        </authorList>
    </citation>
    <scope>NUCLEOTIDE SEQUENCE [LARGE SCALE GENOMIC DNA]</scope>
    <source>
        <strain evidence="2 3">DSM 13484</strain>
    </source>
</reference>